<keyword evidence="2" id="KW-0812">Transmembrane</keyword>
<feature type="compositionally biased region" description="Low complexity" evidence="1">
    <location>
        <begin position="262"/>
        <end position="280"/>
    </location>
</feature>
<dbReference type="OrthoDB" id="3288304at2"/>
<gene>
    <name evidence="3" type="ORF">STSP_44960</name>
</gene>
<feature type="compositionally biased region" description="Low complexity" evidence="1">
    <location>
        <begin position="238"/>
        <end position="249"/>
    </location>
</feature>
<sequence length="316" mass="32842">MSGAFVPSAGHPELLIAKGGSETTATVVQKVFTQVAAAEHRPLEVTDVVSLGENDPTGQALFFLLVAVSIGSYASVAVIGGAGAVLATGIRALIGVGTSFVVSILGLLFAGPVFGFVDHDLAAVWALSWLYSLGIVWVGTGLHTFFKRWTTLSMTIMFVALNFTSCGGIFEPALQPGFFGALHAFWNGAGFLEAARNIVYFDGLDVGGYVLRLALWVVAGALLLVAAYAFERRGKRPAAATPQPTAAEPARADGSVPPAVPAPAAVSAAQRAAHPSARPSGVQRLSPQAAAATGWSHAYYHGDRKLEEELEENAPA</sequence>
<proteinExistence type="predicted"/>
<feature type="region of interest" description="Disordered" evidence="1">
    <location>
        <begin position="238"/>
        <end position="289"/>
    </location>
</feature>
<protein>
    <recommendedName>
        <fullName evidence="5">ABC-2 family transporter protein</fullName>
    </recommendedName>
</protein>
<evidence type="ECO:0000313" key="3">
    <source>
        <dbReference type="EMBL" id="OAH12159.1"/>
    </source>
</evidence>
<feature type="transmembrane region" description="Helical" evidence="2">
    <location>
        <begin position="209"/>
        <end position="230"/>
    </location>
</feature>
<feature type="transmembrane region" description="Helical" evidence="2">
    <location>
        <begin position="122"/>
        <end position="142"/>
    </location>
</feature>
<keyword evidence="2" id="KW-0472">Membrane</keyword>
<reference evidence="3 4" key="1">
    <citation type="submission" date="2015-12" db="EMBL/GenBank/DDBJ databases">
        <title>Genome sequence of Streptomyces sp. G25.</title>
        <authorList>
            <person name="Poehlein A."/>
            <person name="Roettig A."/>
            <person name="Hiessl S."/>
            <person name="Hauschild P."/>
            <person name="Schauer J."/>
            <person name="Madkour M.H."/>
            <person name="Al-Ansari A.M."/>
            <person name="Almakishah N.H."/>
            <person name="Steinbuechel A."/>
            <person name="Daniel R."/>
        </authorList>
    </citation>
    <scope>NUCLEOTIDE SEQUENCE [LARGE SCALE GENOMIC DNA]</scope>
    <source>
        <strain evidence="4">G25(2015)</strain>
    </source>
</reference>
<feature type="transmembrane region" description="Helical" evidence="2">
    <location>
        <begin position="149"/>
        <end position="170"/>
    </location>
</feature>
<evidence type="ECO:0000256" key="1">
    <source>
        <dbReference type="SAM" id="MobiDB-lite"/>
    </source>
</evidence>
<organism evidence="3 4">
    <name type="scientific">Streptomyces jeddahensis</name>
    <dbReference type="NCBI Taxonomy" id="1716141"/>
    <lineage>
        <taxon>Bacteria</taxon>
        <taxon>Bacillati</taxon>
        <taxon>Actinomycetota</taxon>
        <taxon>Actinomycetes</taxon>
        <taxon>Kitasatosporales</taxon>
        <taxon>Streptomycetaceae</taxon>
        <taxon>Streptomyces</taxon>
    </lineage>
</organism>
<accession>A0A177HNH1</accession>
<dbReference type="AlphaFoldDB" id="A0A177HNH1"/>
<evidence type="ECO:0008006" key="5">
    <source>
        <dbReference type="Google" id="ProtNLM"/>
    </source>
</evidence>
<dbReference type="PATRIC" id="fig|1716141.3.peg.4732"/>
<feature type="transmembrane region" description="Helical" evidence="2">
    <location>
        <begin position="93"/>
        <end position="116"/>
    </location>
</feature>
<keyword evidence="4" id="KW-1185">Reference proteome</keyword>
<evidence type="ECO:0000313" key="4">
    <source>
        <dbReference type="Proteomes" id="UP000077381"/>
    </source>
</evidence>
<name>A0A177HNH1_9ACTN</name>
<comment type="caution">
    <text evidence="3">The sequence shown here is derived from an EMBL/GenBank/DDBJ whole genome shotgun (WGS) entry which is preliminary data.</text>
</comment>
<dbReference type="EMBL" id="LOHS01000094">
    <property type="protein sequence ID" value="OAH12159.1"/>
    <property type="molecule type" value="Genomic_DNA"/>
</dbReference>
<dbReference type="Proteomes" id="UP000077381">
    <property type="component" value="Unassembled WGS sequence"/>
</dbReference>
<dbReference type="RefSeq" id="WP_067280838.1">
    <property type="nucleotide sequence ID" value="NZ_LOHS01000094.1"/>
</dbReference>
<evidence type="ECO:0000256" key="2">
    <source>
        <dbReference type="SAM" id="Phobius"/>
    </source>
</evidence>
<feature type="transmembrane region" description="Helical" evidence="2">
    <location>
        <begin position="60"/>
        <end position="86"/>
    </location>
</feature>
<keyword evidence="2" id="KW-1133">Transmembrane helix</keyword>
<dbReference type="STRING" id="1716141.STSP_44960"/>